<protein>
    <submittedName>
        <fullName evidence="2">Uncharacterized protein</fullName>
    </submittedName>
</protein>
<evidence type="ECO:0000313" key="3">
    <source>
        <dbReference type="Proteomes" id="UP000270616"/>
    </source>
</evidence>
<comment type="caution">
    <text evidence="2">The sequence shown here is derived from an EMBL/GenBank/DDBJ whole genome shotgun (WGS) entry which is preliminary data.</text>
</comment>
<dbReference type="EMBL" id="RKMF01000024">
    <property type="protein sequence ID" value="ROZ61511.1"/>
    <property type="molecule type" value="Genomic_DNA"/>
</dbReference>
<dbReference type="InterPro" id="IPR012348">
    <property type="entry name" value="RNR-like"/>
</dbReference>
<dbReference type="Proteomes" id="UP000270616">
    <property type="component" value="Unassembled WGS sequence"/>
</dbReference>
<evidence type="ECO:0000256" key="1">
    <source>
        <dbReference type="SAM" id="MobiDB-lite"/>
    </source>
</evidence>
<dbReference type="AlphaFoldDB" id="A0A3N3ZTP0"/>
<gene>
    <name evidence="2" type="ORF">EDL96_13160</name>
</gene>
<reference evidence="2 3" key="1">
    <citation type="submission" date="2018-10" db="EMBL/GenBank/DDBJ databases">
        <title>Kocuria sp. M5W7-7, whole genome shotgun sequence.</title>
        <authorList>
            <person name="Tuo L."/>
        </authorList>
    </citation>
    <scope>NUCLEOTIDE SEQUENCE [LARGE SCALE GENOMIC DNA]</scope>
    <source>
        <strain evidence="2 3">M5W7-7</strain>
    </source>
</reference>
<dbReference type="OrthoDB" id="3721183at2"/>
<sequence length="289" mass="31771">MSTTGDRPGSHLVQHKNGSLDHRAQQRPAVDSGFPAHDFCRGERGAFHEELDTAQFEIRPLHVGVLDAVAHLWALESSTTGPLRPLAAGESVQDPKLGAFLTTWGREKHWIARALETLLTVHHREPPRSGAPERRTPMTGTVLPKLIGADVVAGQMAQALSREATTAALLRRLAVVADHPVVDHLCDRSLERTADYIRFFEQEAKARLEGSPRAAALARRVLGRGFSPVRPPGVARETVQESLDVLAPRVRHRRALCREADAAVHDLPNLRGPEPLERALRTEGMLVRS</sequence>
<organism evidence="2 3">
    <name type="scientific">Kocuria soli</name>
    <dbReference type="NCBI Taxonomy" id="2485125"/>
    <lineage>
        <taxon>Bacteria</taxon>
        <taxon>Bacillati</taxon>
        <taxon>Actinomycetota</taxon>
        <taxon>Actinomycetes</taxon>
        <taxon>Micrococcales</taxon>
        <taxon>Micrococcaceae</taxon>
        <taxon>Kocuria</taxon>
    </lineage>
</organism>
<feature type="region of interest" description="Disordered" evidence="1">
    <location>
        <begin position="1"/>
        <end position="25"/>
    </location>
</feature>
<dbReference type="RefSeq" id="WP_123826676.1">
    <property type="nucleotide sequence ID" value="NZ_RKMF01000024.1"/>
</dbReference>
<accession>A0A3N3ZTP0</accession>
<dbReference type="Gene3D" id="1.10.620.20">
    <property type="entry name" value="Ribonucleotide Reductase, subunit A"/>
    <property type="match status" value="1"/>
</dbReference>
<proteinExistence type="predicted"/>
<evidence type="ECO:0000313" key="2">
    <source>
        <dbReference type="EMBL" id="ROZ61511.1"/>
    </source>
</evidence>
<name>A0A3N3ZTP0_9MICC</name>
<dbReference type="GO" id="GO:0016491">
    <property type="term" value="F:oxidoreductase activity"/>
    <property type="evidence" value="ECO:0007669"/>
    <property type="project" value="InterPro"/>
</dbReference>
<keyword evidence="3" id="KW-1185">Reference proteome</keyword>